<dbReference type="GO" id="GO:0005524">
    <property type="term" value="F:ATP binding"/>
    <property type="evidence" value="ECO:0007669"/>
    <property type="project" value="UniProtKB-UniRule"/>
</dbReference>
<keyword evidence="14" id="KW-0245">EGF-like domain</keyword>
<keyword evidence="6 13" id="KW-0547">Nucleotide-binding</keyword>
<protein>
    <recommendedName>
        <fullName evidence="13">Receptor-like serine/threonine-protein kinase</fullName>
        <ecNumber evidence="13">2.7.11.1</ecNumber>
    </recommendedName>
</protein>
<dbReference type="PANTHER" id="PTHR27002:SF1082">
    <property type="entry name" value="OS06G0693000 PROTEIN"/>
    <property type="match status" value="1"/>
</dbReference>
<dbReference type="InterPro" id="IPR003609">
    <property type="entry name" value="Pan_app"/>
</dbReference>
<keyword evidence="16" id="KW-0472">Membrane</keyword>
<feature type="signal peptide" evidence="17">
    <location>
        <begin position="1"/>
        <end position="22"/>
    </location>
</feature>
<dbReference type="CDD" id="cd01098">
    <property type="entry name" value="PAN_AP_plant"/>
    <property type="match status" value="1"/>
</dbReference>
<dbReference type="InterPro" id="IPR000719">
    <property type="entry name" value="Prot_kinase_dom"/>
</dbReference>
<dbReference type="InterPro" id="IPR001245">
    <property type="entry name" value="Ser-Thr/Tyr_kinase_cat_dom"/>
</dbReference>
<keyword evidence="7 13" id="KW-0418">Kinase</keyword>
<evidence type="ECO:0000313" key="23">
    <source>
        <dbReference type="Proteomes" id="UP001443914"/>
    </source>
</evidence>
<dbReference type="InterPro" id="IPR017441">
    <property type="entry name" value="Protein_kinase_ATP_BS"/>
</dbReference>
<evidence type="ECO:0000256" key="10">
    <source>
        <dbReference type="ARBA" id="ARBA00023180"/>
    </source>
</evidence>
<dbReference type="SUPFAM" id="SSF56112">
    <property type="entry name" value="Protein kinase-like (PK-like)"/>
    <property type="match status" value="1"/>
</dbReference>
<dbReference type="GO" id="GO:0005886">
    <property type="term" value="C:plasma membrane"/>
    <property type="evidence" value="ECO:0007669"/>
    <property type="project" value="UniProtKB-SubCell"/>
</dbReference>
<dbReference type="Gene3D" id="3.30.200.20">
    <property type="entry name" value="Phosphorylase Kinase, domain 1"/>
    <property type="match status" value="1"/>
</dbReference>
<accession>A0AAW1MVR4</accession>
<dbReference type="PROSITE" id="PS50026">
    <property type="entry name" value="EGF_3"/>
    <property type="match status" value="1"/>
</dbReference>
<evidence type="ECO:0000256" key="5">
    <source>
        <dbReference type="ARBA" id="ARBA00022729"/>
    </source>
</evidence>
<sequence length="815" mass="91519">MLSVYILFACSCFALHISTGIGDTTAIQLLKDSETMLSPNATYKLGFFSPPNNTNRYLGISFNKVSPTFFVWVANRNNPLEDSSGALRISVNGSLEIVDGKNDTFWSLNLSSPAPNASRNIQLSDSGNLLLVELDKSGNTTTIWQSFDYPTDALLPDMNITVRNTTATRLHAWKGPSDPSEGRFSLGIDSIMNPQLVLWDGNQRHYRSGPWNGNLFLGMIYSDPTNNYADTSIQKNGAQGEATLVYTGISQLSFSHYYFSYDGILSEIYWDSGKRSWQTVYKAPDDQCDFYGRCGEFGICNSGKSPICQCLRGFVPKNTREWKAGNWSSGCVRRTPLQCGTQVGKPDGFLVLKAVKLPDLEMWLQGINPNDCRTMCLNNCSCLAYAYDQGTGCMYWSNTLIDTQQFTTSGIDVNLRLAHSELGKKSNLKAIVAAAVIVGAGLIIAVVILWIWFNRWKVKQASKKNILEHLKHRDHKTQRKLEELPLIDFKDLAVATDNFHDNQMLGQGGFGQVYKGKLGDGREIAVKRLSAASLQGVEEFMNEVVVISRLQHKNLVSLIGFCVEGEEKLLVYEYMPNKSLSEFLFDSTKRELLDWQKRFNIIEGICRGLIYLHRDSRLRIIHRDLKASNILLDEQLNPKIADFGMARIFGHGQDKDETRRVVGTYGYMAPEYAMDGHFSEKSDVYSFGVLLLEILTAKKNNAFWYEEESLTLLGYVWKLWAEGDVGSIIDPVISDPLYKKEIDRSIQVGLLCVQENVNDRPSMSTVISMFSSDIADLPHPKEPGYNKRHMFMDSTSSQLHQISGENISITDISGR</sequence>
<dbReference type="InterPro" id="IPR011009">
    <property type="entry name" value="Kinase-like_dom_sf"/>
</dbReference>
<evidence type="ECO:0000256" key="4">
    <source>
        <dbReference type="ARBA" id="ARBA00022679"/>
    </source>
</evidence>
<dbReference type="InterPro" id="IPR008271">
    <property type="entry name" value="Ser/Thr_kinase_AS"/>
</dbReference>
<reference evidence="22 23" key="1">
    <citation type="submission" date="2024-03" db="EMBL/GenBank/DDBJ databases">
        <title>WGS assembly of Saponaria officinalis var. Norfolk2.</title>
        <authorList>
            <person name="Jenkins J."/>
            <person name="Shu S."/>
            <person name="Grimwood J."/>
            <person name="Barry K."/>
            <person name="Goodstein D."/>
            <person name="Schmutz J."/>
            <person name="Leebens-Mack J."/>
            <person name="Osbourn A."/>
        </authorList>
    </citation>
    <scope>NUCLEOTIDE SEQUENCE [LARGE SCALE GENOMIC DNA]</scope>
    <source>
        <strain evidence="23">cv. Norfolk2</strain>
        <strain evidence="22">JIC</strain>
        <tissue evidence="22">Leaf</tissue>
    </source>
</reference>
<feature type="domain" description="Bulb-type lectin" evidence="20">
    <location>
        <begin position="21"/>
        <end position="144"/>
    </location>
</feature>
<feature type="binding site" evidence="15">
    <location>
        <position position="527"/>
    </location>
    <ligand>
        <name>ATP</name>
        <dbReference type="ChEBI" id="CHEBI:30616"/>
    </ligand>
</feature>
<comment type="caution">
    <text evidence="22">The sequence shown here is derived from an EMBL/GenBank/DDBJ whole genome shotgun (WGS) entry which is preliminary data.</text>
</comment>
<dbReference type="SMART" id="SM00220">
    <property type="entry name" value="S_TKc"/>
    <property type="match status" value="1"/>
</dbReference>
<comment type="caution">
    <text evidence="14">Lacks conserved residue(s) required for the propagation of feature annotation.</text>
</comment>
<evidence type="ECO:0000256" key="13">
    <source>
        <dbReference type="PIRNR" id="PIRNR000641"/>
    </source>
</evidence>
<dbReference type="GO" id="GO:0048544">
    <property type="term" value="P:recognition of pollen"/>
    <property type="evidence" value="ECO:0007669"/>
    <property type="project" value="InterPro"/>
</dbReference>
<dbReference type="InterPro" id="IPR001480">
    <property type="entry name" value="Bulb-type_lectin_dom"/>
</dbReference>
<evidence type="ECO:0000256" key="8">
    <source>
        <dbReference type="ARBA" id="ARBA00022840"/>
    </source>
</evidence>
<dbReference type="InterPro" id="IPR024171">
    <property type="entry name" value="SRK-like_kinase"/>
</dbReference>
<dbReference type="SUPFAM" id="SSF51110">
    <property type="entry name" value="alpha-D-mannose-specific plant lectins"/>
    <property type="match status" value="1"/>
</dbReference>
<gene>
    <name evidence="22" type="ORF">RND81_02G181600</name>
</gene>
<feature type="domain" description="EGF-like" evidence="19">
    <location>
        <begin position="284"/>
        <end position="320"/>
    </location>
</feature>
<dbReference type="Pfam" id="PF00954">
    <property type="entry name" value="S_locus_glycop"/>
    <property type="match status" value="1"/>
</dbReference>
<dbReference type="CDD" id="cd00028">
    <property type="entry name" value="B_lectin"/>
    <property type="match status" value="1"/>
</dbReference>
<comment type="catalytic activity">
    <reaction evidence="12 13">
        <text>L-seryl-[protein] + ATP = O-phospho-L-seryl-[protein] + ADP + H(+)</text>
        <dbReference type="Rhea" id="RHEA:17989"/>
        <dbReference type="Rhea" id="RHEA-COMP:9863"/>
        <dbReference type="Rhea" id="RHEA-COMP:11604"/>
        <dbReference type="ChEBI" id="CHEBI:15378"/>
        <dbReference type="ChEBI" id="CHEBI:29999"/>
        <dbReference type="ChEBI" id="CHEBI:30616"/>
        <dbReference type="ChEBI" id="CHEBI:83421"/>
        <dbReference type="ChEBI" id="CHEBI:456216"/>
        <dbReference type="EC" id="2.7.11.1"/>
    </reaction>
</comment>
<dbReference type="GO" id="GO:0004674">
    <property type="term" value="F:protein serine/threonine kinase activity"/>
    <property type="evidence" value="ECO:0007669"/>
    <property type="project" value="UniProtKB-KW"/>
</dbReference>
<evidence type="ECO:0000256" key="2">
    <source>
        <dbReference type="ARBA" id="ARBA00022475"/>
    </source>
</evidence>
<name>A0AAW1MVR4_SAPOF</name>
<evidence type="ECO:0000259" key="21">
    <source>
        <dbReference type="PROSITE" id="PS50948"/>
    </source>
</evidence>
<evidence type="ECO:0000256" key="12">
    <source>
        <dbReference type="ARBA" id="ARBA00048679"/>
    </source>
</evidence>
<evidence type="ECO:0000256" key="14">
    <source>
        <dbReference type="PROSITE-ProRule" id="PRU00076"/>
    </source>
</evidence>
<dbReference type="Proteomes" id="UP001443914">
    <property type="component" value="Unassembled WGS sequence"/>
</dbReference>
<evidence type="ECO:0000256" key="7">
    <source>
        <dbReference type="ARBA" id="ARBA00022777"/>
    </source>
</evidence>
<evidence type="ECO:0000259" key="20">
    <source>
        <dbReference type="PROSITE" id="PS50927"/>
    </source>
</evidence>
<keyword evidence="8 13" id="KW-0067">ATP-binding</keyword>
<keyword evidence="3 13" id="KW-0723">Serine/threonine-protein kinase</keyword>
<dbReference type="PIRSF" id="PIRSF000641">
    <property type="entry name" value="SRK"/>
    <property type="match status" value="1"/>
</dbReference>
<dbReference type="InterPro" id="IPR036426">
    <property type="entry name" value="Bulb-type_lectin_dom_sf"/>
</dbReference>
<dbReference type="Gene3D" id="2.90.10.10">
    <property type="entry name" value="Bulb-type lectin domain"/>
    <property type="match status" value="1"/>
</dbReference>
<evidence type="ECO:0000256" key="3">
    <source>
        <dbReference type="ARBA" id="ARBA00022527"/>
    </source>
</evidence>
<dbReference type="FunFam" id="3.30.200.20:FF:000195">
    <property type="entry name" value="G-type lectin S-receptor-like serine/threonine-protein kinase"/>
    <property type="match status" value="1"/>
</dbReference>
<evidence type="ECO:0000259" key="19">
    <source>
        <dbReference type="PROSITE" id="PS50026"/>
    </source>
</evidence>
<keyword evidence="5 17" id="KW-0732">Signal</keyword>
<dbReference type="PROSITE" id="PS50948">
    <property type="entry name" value="PAN"/>
    <property type="match status" value="1"/>
</dbReference>
<proteinExistence type="inferred from homology"/>
<dbReference type="Gene3D" id="1.10.510.10">
    <property type="entry name" value="Transferase(Phosphotransferase) domain 1"/>
    <property type="match status" value="1"/>
</dbReference>
<dbReference type="FunFam" id="1.10.510.10:FF:000060">
    <property type="entry name" value="G-type lectin S-receptor-like serine/threonine-protein kinase"/>
    <property type="match status" value="1"/>
</dbReference>
<dbReference type="SMART" id="SM00473">
    <property type="entry name" value="PAN_AP"/>
    <property type="match status" value="1"/>
</dbReference>
<dbReference type="InterPro" id="IPR000858">
    <property type="entry name" value="S_locus_glycoprot_dom"/>
</dbReference>
<dbReference type="EC" id="2.7.11.1" evidence="13"/>
<comment type="subcellular location">
    <subcellularLocation>
        <location evidence="1">Cell membrane</location>
        <topology evidence="1">Single-pass type I membrane protein</topology>
    </subcellularLocation>
</comment>
<dbReference type="Pfam" id="PF08276">
    <property type="entry name" value="PAN_2"/>
    <property type="match status" value="1"/>
</dbReference>
<evidence type="ECO:0000256" key="17">
    <source>
        <dbReference type="SAM" id="SignalP"/>
    </source>
</evidence>
<keyword evidence="9" id="KW-1015">Disulfide bond</keyword>
<dbReference type="PROSITE" id="PS00108">
    <property type="entry name" value="PROTEIN_KINASE_ST"/>
    <property type="match status" value="1"/>
</dbReference>
<dbReference type="Pfam" id="PF01453">
    <property type="entry name" value="B_lectin"/>
    <property type="match status" value="1"/>
</dbReference>
<feature type="domain" description="Protein kinase" evidence="18">
    <location>
        <begin position="499"/>
        <end position="792"/>
    </location>
</feature>
<dbReference type="PANTHER" id="PTHR27002">
    <property type="entry name" value="RECEPTOR-LIKE SERINE/THREONINE-PROTEIN KINASE SD1-8"/>
    <property type="match status" value="1"/>
</dbReference>
<keyword evidence="4 13" id="KW-0808">Transferase</keyword>
<evidence type="ECO:0000313" key="22">
    <source>
        <dbReference type="EMBL" id="KAK9750236.1"/>
    </source>
</evidence>
<evidence type="ECO:0000256" key="6">
    <source>
        <dbReference type="ARBA" id="ARBA00022741"/>
    </source>
</evidence>
<dbReference type="CDD" id="cd14066">
    <property type="entry name" value="STKc_IRAK"/>
    <property type="match status" value="1"/>
</dbReference>
<dbReference type="PROSITE" id="PS50011">
    <property type="entry name" value="PROTEIN_KINASE_DOM"/>
    <property type="match status" value="1"/>
</dbReference>
<keyword evidence="2" id="KW-1003">Cell membrane</keyword>
<dbReference type="SMART" id="SM00108">
    <property type="entry name" value="B_lectin"/>
    <property type="match status" value="1"/>
</dbReference>
<dbReference type="EMBL" id="JBDFQZ010000002">
    <property type="protein sequence ID" value="KAK9750235.1"/>
    <property type="molecule type" value="Genomic_DNA"/>
</dbReference>
<feature type="chain" id="PRO_5044717986" description="Receptor-like serine/threonine-protein kinase" evidence="17">
    <location>
        <begin position="23"/>
        <end position="815"/>
    </location>
</feature>
<keyword evidence="23" id="KW-1185">Reference proteome</keyword>
<dbReference type="EMBL" id="JBDFQZ010000002">
    <property type="protein sequence ID" value="KAK9750237.1"/>
    <property type="molecule type" value="Genomic_DNA"/>
</dbReference>
<feature type="domain" description="Apple" evidence="21">
    <location>
        <begin position="339"/>
        <end position="418"/>
    </location>
</feature>
<dbReference type="EMBL" id="JBDFQZ010000002">
    <property type="protein sequence ID" value="KAK9750236.1"/>
    <property type="molecule type" value="Genomic_DNA"/>
</dbReference>
<evidence type="ECO:0000259" key="18">
    <source>
        <dbReference type="PROSITE" id="PS50011"/>
    </source>
</evidence>
<organism evidence="22 23">
    <name type="scientific">Saponaria officinalis</name>
    <name type="common">Common soapwort</name>
    <name type="synonym">Lychnis saponaria</name>
    <dbReference type="NCBI Taxonomy" id="3572"/>
    <lineage>
        <taxon>Eukaryota</taxon>
        <taxon>Viridiplantae</taxon>
        <taxon>Streptophyta</taxon>
        <taxon>Embryophyta</taxon>
        <taxon>Tracheophyta</taxon>
        <taxon>Spermatophyta</taxon>
        <taxon>Magnoliopsida</taxon>
        <taxon>eudicotyledons</taxon>
        <taxon>Gunneridae</taxon>
        <taxon>Pentapetalae</taxon>
        <taxon>Caryophyllales</taxon>
        <taxon>Caryophyllaceae</taxon>
        <taxon>Caryophylleae</taxon>
        <taxon>Saponaria</taxon>
    </lineage>
</organism>
<dbReference type="PROSITE" id="PS00107">
    <property type="entry name" value="PROTEIN_KINASE_ATP"/>
    <property type="match status" value="1"/>
</dbReference>
<evidence type="ECO:0000256" key="11">
    <source>
        <dbReference type="ARBA" id="ARBA00047899"/>
    </source>
</evidence>
<dbReference type="AlphaFoldDB" id="A0AAW1MVR4"/>
<keyword evidence="16" id="KW-1133">Transmembrane helix</keyword>
<comment type="catalytic activity">
    <reaction evidence="11 13">
        <text>L-threonyl-[protein] + ATP = O-phospho-L-threonyl-[protein] + ADP + H(+)</text>
        <dbReference type="Rhea" id="RHEA:46608"/>
        <dbReference type="Rhea" id="RHEA-COMP:11060"/>
        <dbReference type="Rhea" id="RHEA-COMP:11605"/>
        <dbReference type="ChEBI" id="CHEBI:15378"/>
        <dbReference type="ChEBI" id="CHEBI:30013"/>
        <dbReference type="ChEBI" id="CHEBI:30616"/>
        <dbReference type="ChEBI" id="CHEBI:61977"/>
        <dbReference type="ChEBI" id="CHEBI:456216"/>
        <dbReference type="EC" id="2.7.11.1"/>
    </reaction>
</comment>
<evidence type="ECO:0000256" key="1">
    <source>
        <dbReference type="ARBA" id="ARBA00004251"/>
    </source>
</evidence>
<keyword evidence="16" id="KW-0812">Transmembrane</keyword>
<evidence type="ECO:0000256" key="16">
    <source>
        <dbReference type="SAM" id="Phobius"/>
    </source>
</evidence>
<keyword evidence="10" id="KW-0325">Glycoprotein</keyword>
<evidence type="ECO:0000256" key="15">
    <source>
        <dbReference type="PROSITE-ProRule" id="PRU10141"/>
    </source>
</evidence>
<evidence type="ECO:0000256" key="9">
    <source>
        <dbReference type="ARBA" id="ARBA00023157"/>
    </source>
</evidence>
<feature type="transmembrane region" description="Helical" evidence="16">
    <location>
        <begin position="430"/>
        <end position="453"/>
    </location>
</feature>
<comment type="similarity">
    <text evidence="13">Belongs to the protein kinase superfamily. Ser/Thr protein kinase family.</text>
</comment>
<dbReference type="InterPro" id="IPR000742">
    <property type="entry name" value="EGF"/>
</dbReference>
<dbReference type="PROSITE" id="PS50927">
    <property type="entry name" value="BULB_LECTIN"/>
    <property type="match status" value="1"/>
</dbReference>
<dbReference type="EMBL" id="JBDFQZ010000002">
    <property type="protein sequence ID" value="KAK9750238.1"/>
    <property type="molecule type" value="Genomic_DNA"/>
</dbReference>
<dbReference type="Pfam" id="PF07714">
    <property type="entry name" value="PK_Tyr_Ser-Thr"/>
    <property type="match status" value="1"/>
</dbReference>